<name>A0A4P8HYM7_9BURK</name>
<reference evidence="1 4" key="2">
    <citation type="submission" date="2020-08" db="EMBL/GenBank/DDBJ databases">
        <title>Genomic Encyclopedia of Type Strains, Phase III (KMG-III): the genomes of soil and plant-associated and newly described type strains.</title>
        <authorList>
            <person name="Whitman W."/>
        </authorList>
    </citation>
    <scope>NUCLEOTIDE SEQUENCE [LARGE SCALE GENOMIC DNA]</scope>
    <source>
        <strain evidence="1 4">CECT 7753</strain>
    </source>
</reference>
<dbReference type="RefSeq" id="WP_137316559.1">
    <property type="nucleotide sequence ID" value="NZ_CP040017.1"/>
</dbReference>
<accession>A0A4P8HYM7</accession>
<gene>
    <name evidence="2" type="ORF">FCL38_27620</name>
    <name evidence="1" type="ORF">FHS02_004152</name>
</gene>
<proteinExistence type="predicted"/>
<dbReference type="OrthoDB" id="9153260at2"/>
<dbReference type="EMBL" id="JACHXS010000008">
    <property type="protein sequence ID" value="MBB3223309.1"/>
    <property type="molecule type" value="Genomic_DNA"/>
</dbReference>
<dbReference type="AlphaFoldDB" id="A0A4P8HYM7"/>
<protein>
    <submittedName>
        <fullName evidence="1">Uncharacterized protein</fullName>
    </submittedName>
</protein>
<dbReference type="EMBL" id="CP040017">
    <property type="protein sequence ID" value="QCP13780.1"/>
    <property type="molecule type" value="Genomic_DNA"/>
</dbReference>
<organism evidence="1 4">
    <name type="scientific">Pseudoduganella umbonata</name>
    <dbReference type="NCBI Taxonomy" id="864828"/>
    <lineage>
        <taxon>Bacteria</taxon>
        <taxon>Pseudomonadati</taxon>
        <taxon>Pseudomonadota</taxon>
        <taxon>Betaproteobacteria</taxon>
        <taxon>Burkholderiales</taxon>
        <taxon>Oxalobacteraceae</taxon>
        <taxon>Telluria group</taxon>
        <taxon>Pseudoduganella</taxon>
    </lineage>
</organism>
<keyword evidence="3" id="KW-1185">Reference proteome</keyword>
<dbReference type="Proteomes" id="UP000298763">
    <property type="component" value="Chromosome"/>
</dbReference>
<dbReference type="Proteomes" id="UP000584325">
    <property type="component" value="Unassembled WGS sequence"/>
</dbReference>
<evidence type="ECO:0000313" key="4">
    <source>
        <dbReference type="Proteomes" id="UP000584325"/>
    </source>
</evidence>
<evidence type="ECO:0000313" key="2">
    <source>
        <dbReference type="EMBL" id="QCP13780.1"/>
    </source>
</evidence>
<evidence type="ECO:0000313" key="3">
    <source>
        <dbReference type="Proteomes" id="UP000298763"/>
    </source>
</evidence>
<reference evidence="2 3" key="1">
    <citation type="submission" date="2019-05" db="EMBL/GenBank/DDBJ databases">
        <title>Draft Genome Sequences of Six Type Strains of the Genus Massilia.</title>
        <authorList>
            <person name="Miess H."/>
            <person name="Frediansyhah A."/>
            <person name="Gross H."/>
        </authorList>
    </citation>
    <scope>NUCLEOTIDE SEQUENCE [LARGE SCALE GENOMIC DNA]</scope>
    <source>
        <strain evidence="2 3">DSMZ 26121</strain>
    </source>
</reference>
<sequence length="261" mass="29647">MLQNIDWTLTTGIIGAAAWLPPIVSGLKALLRRPKVTMIPSRACVVGFTEFGPVFNVKMAITSNMDVLITKVQLRIEHESGAGHELHWHEVVEVRGQMVFPGAQSQPVFQESEAIAMKVLATDFKDVELRNRFSTHMINYRKLVREWVLAKIRLEKLGQYNADAFYASSITQGLISYLRSQMIWKSGKYSVHIKVTAKEPVLLDAPVLEFILSQDDIDQLQENNDMIQKWMRNACHAGTSDQSAMVETSWHWLHTELACRP</sequence>
<evidence type="ECO:0000313" key="1">
    <source>
        <dbReference type="EMBL" id="MBB3223309.1"/>
    </source>
</evidence>